<dbReference type="InterPro" id="IPR003663">
    <property type="entry name" value="Sugar/inositol_transpt"/>
</dbReference>
<dbReference type="GO" id="GO:0005351">
    <property type="term" value="F:carbohydrate:proton symporter activity"/>
    <property type="evidence" value="ECO:0007669"/>
    <property type="project" value="TreeGrafter"/>
</dbReference>
<feature type="transmembrane region" description="Helical" evidence="9">
    <location>
        <begin position="138"/>
        <end position="156"/>
    </location>
</feature>
<dbReference type="Gene3D" id="1.20.1250.20">
    <property type="entry name" value="MFS general substrate transporter like domains"/>
    <property type="match status" value="1"/>
</dbReference>
<evidence type="ECO:0000256" key="1">
    <source>
        <dbReference type="ARBA" id="ARBA00004141"/>
    </source>
</evidence>
<feature type="compositionally biased region" description="Gly residues" evidence="8">
    <location>
        <begin position="1130"/>
        <end position="1140"/>
    </location>
</feature>
<feature type="compositionally biased region" description="Basic and acidic residues" evidence="8">
    <location>
        <begin position="831"/>
        <end position="843"/>
    </location>
</feature>
<evidence type="ECO:0000256" key="4">
    <source>
        <dbReference type="ARBA" id="ARBA00022692"/>
    </source>
</evidence>
<keyword evidence="7" id="KW-0462">Maltose metabolism</keyword>
<feature type="transmembrane region" description="Helical" evidence="9">
    <location>
        <begin position="105"/>
        <end position="126"/>
    </location>
</feature>
<keyword evidence="4 9" id="KW-0812">Transmembrane</keyword>
<feature type="compositionally biased region" description="Low complexity" evidence="8">
    <location>
        <begin position="1100"/>
        <end position="1125"/>
    </location>
</feature>
<evidence type="ECO:0000256" key="3">
    <source>
        <dbReference type="ARBA" id="ARBA00022448"/>
    </source>
</evidence>
<feature type="compositionally biased region" description="Low complexity" evidence="8">
    <location>
        <begin position="1057"/>
        <end position="1077"/>
    </location>
</feature>
<dbReference type="EMBL" id="NAJL01000019">
    <property type="protein sequence ID" value="TKA28124.1"/>
    <property type="molecule type" value="Genomic_DNA"/>
</dbReference>
<feature type="transmembrane region" description="Helical" evidence="9">
    <location>
        <begin position="351"/>
        <end position="373"/>
    </location>
</feature>
<feature type="compositionally biased region" description="Low complexity" evidence="8">
    <location>
        <begin position="719"/>
        <end position="736"/>
    </location>
</feature>
<feature type="transmembrane region" description="Helical" evidence="9">
    <location>
        <begin position="58"/>
        <end position="85"/>
    </location>
</feature>
<dbReference type="PANTHER" id="PTHR48022:SF5">
    <property type="entry name" value="ALPHA-GLUCOSIDES PERMEASE MPH2-RELATED"/>
    <property type="match status" value="1"/>
</dbReference>
<feature type="transmembrane region" description="Helical" evidence="9">
    <location>
        <begin position="409"/>
        <end position="433"/>
    </location>
</feature>
<feature type="region of interest" description="Disordered" evidence="8">
    <location>
        <begin position="979"/>
        <end position="1140"/>
    </location>
</feature>
<feature type="compositionally biased region" description="Pro residues" evidence="8">
    <location>
        <begin position="1079"/>
        <end position="1093"/>
    </location>
</feature>
<dbReference type="NCBIfam" id="TIGR00879">
    <property type="entry name" value="SP"/>
    <property type="match status" value="1"/>
</dbReference>
<comment type="similarity">
    <text evidence="2">Belongs to the major facilitator superfamily. Sugar transporter (TC 2.A.1.1) family.</text>
</comment>
<dbReference type="InterPro" id="IPR020846">
    <property type="entry name" value="MFS_dom"/>
</dbReference>
<feature type="domain" description="Major facilitator superfamily (MFS) profile" evidence="10">
    <location>
        <begin position="61"/>
        <end position="505"/>
    </location>
</feature>
<gene>
    <name evidence="11" type="ORF">B0A50_04095</name>
</gene>
<feature type="region of interest" description="Disordered" evidence="8">
    <location>
        <begin position="677"/>
        <end position="746"/>
    </location>
</feature>
<evidence type="ECO:0000313" key="12">
    <source>
        <dbReference type="Proteomes" id="UP000308549"/>
    </source>
</evidence>
<sequence length="1140" mass="128742">MADTKGMDEEMQAVDRQDVSRQASVNHVVIAQDDDAAAATDAEHEHSLWQNLKLYHHAVGWSVLLSTAIIMEGFDIVLIQSLLAVPAFQEKFGQQLPDGSFQVTAAWQAGLTNGAIVGELIGLTLNGIVADMFGFRKTMMGALSLTTVFIFIPFFADSIVQLLVGLILMGIPWGVFQTLTTVYAAEVCPTGLRAYLTTYVNLCWVIGQFLASAVLVGVQGRDDQWAYRIPYALQWMWPVPLITGIFFAPESPWWLVRKDRYDEARHMLRRLTTRGASDLSVDQTLSMIRQTNELEKSVNEGTSYIDCFKGVDLRRTEIVSVTWLIQTAAGATFMGYSTYFYQQAGLDSDSAFSLTLGQYALGAVGTIVSWFLMMRCGRRTLYLSGLAVLCALWLIIGFCGLAPQDNSAAQWAIGSMLLIFTFVYDCTIGPVCYSLVAELSSTRLRQKSTVLARNLYNVGSIICNILVTRQLNPGAWNWGAKTGFFWGASCFLCFVWTFFRLPEPKDRTYAELDILFETKVPARKFGSTTVHHFTSGEGTAVIDEKKDSSNHVENVSDATWTMGKAYSEDQRAHVRTLLETGRDEESIEKETGVSDRTIRRWKLELERTGRIGKPPESRTGRHRVLNAEVEAALFDHVKANPEMSVDDMLWWLYDTYKIVVGTRTIRRVFERKGDKVKVAKGSTSSRPSLQEDEGMMPEHDDPSPVQTVQYQSPYEPMHAAQSAEQQFAQALQQQTPQAPPPYPALATADLNDEVEDDTPDDEETLQLQLEQIALQKREVELKLRMRRLQQTKGTPSTRKMNSPPAQPSVLFNPEAAAQPPPPKRDSRSKKKIEESKRRTAERQERMLRELERRSRRRDHLTAEWVQSKDIWPLRAQGLLADLMHQYACYAFSPTNESTFDAMYRDLYQLVDITTGDWVPPIHDELLRERMKRKMGQLRTKMQKTGEIIGRNDAYGGWQKAEDYTGEAAGAAIGDDSEIQPDLQQASGGGAPQMQPDDHHLHQQHQHAQHQHEPPHPHPNDQPLSYDLASPSPHHHQHQHHPHTQHHSQHPHLHAHTLQHQQHQHQQQQQIPYAPTPQMLQPPPNQYPLIPQPPSHHHHPALLPYHLDGSPQQQQQQHQHSQQHQQTHAHGGLGSEGGMVL</sequence>
<dbReference type="OrthoDB" id="6612291at2759"/>
<dbReference type="Pfam" id="PF00083">
    <property type="entry name" value="Sugar_tr"/>
    <property type="match status" value="1"/>
</dbReference>
<organism evidence="11 12">
    <name type="scientific">Salinomyces thailandicus</name>
    <dbReference type="NCBI Taxonomy" id="706561"/>
    <lineage>
        <taxon>Eukaryota</taxon>
        <taxon>Fungi</taxon>
        <taxon>Dikarya</taxon>
        <taxon>Ascomycota</taxon>
        <taxon>Pezizomycotina</taxon>
        <taxon>Dothideomycetes</taxon>
        <taxon>Dothideomycetidae</taxon>
        <taxon>Mycosphaerellales</taxon>
        <taxon>Teratosphaeriaceae</taxon>
        <taxon>Salinomyces</taxon>
    </lineage>
</organism>
<dbReference type="PROSITE" id="PS00217">
    <property type="entry name" value="SUGAR_TRANSPORT_2"/>
    <property type="match status" value="1"/>
</dbReference>
<evidence type="ECO:0000259" key="10">
    <source>
        <dbReference type="PROSITE" id="PS50850"/>
    </source>
</evidence>
<dbReference type="GO" id="GO:0000023">
    <property type="term" value="P:maltose metabolic process"/>
    <property type="evidence" value="ECO:0007669"/>
    <property type="project" value="UniProtKB-KW"/>
</dbReference>
<name>A0A4U0U0C4_9PEZI</name>
<accession>A0A4U0U0C4</accession>
<feature type="transmembrane region" description="Helical" evidence="9">
    <location>
        <begin position="380"/>
        <end position="403"/>
    </location>
</feature>
<keyword evidence="3" id="KW-0813">Transport</keyword>
<feature type="transmembrane region" description="Helical" evidence="9">
    <location>
        <begin position="483"/>
        <end position="499"/>
    </location>
</feature>
<evidence type="ECO:0000256" key="7">
    <source>
        <dbReference type="ARBA" id="ARBA00026248"/>
    </source>
</evidence>
<dbReference type="SUPFAM" id="SSF46689">
    <property type="entry name" value="Homeodomain-like"/>
    <property type="match status" value="1"/>
</dbReference>
<evidence type="ECO:0000256" key="5">
    <source>
        <dbReference type="ARBA" id="ARBA00022989"/>
    </source>
</evidence>
<dbReference type="InterPro" id="IPR005829">
    <property type="entry name" value="Sugar_transporter_CS"/>
</dbReference>
<comment type="caution">
    <text evidence="11">The sequence shown here is derived from an EMBL/GenBank/DDBJ whole genome shotgun (WGS) entry which is preliminary data.</text>
</comment>
<feature type="compositionally biased region" description="Basic residues" evidence="8">
    <location>
        <begin position="1032"/>
        <end position="1056"/>
    </location>
</feature>
<dbReference type="Proteomes" id="UP000308549">
    <property type="component" value="Unassembled WGS sequence"/>
</dbReference>
<evidence type="ECO:0000256" key="6">
    <source>
        <dbReference type="ARBA" id="ARBA00023136"/>
    </source>
</evidence>
<evidence type="ECO:0000256" key="8">
    <source>
        <dbReference type="SAM" id="MobiDB-lite"/>
    </source>
</evidence>
<keyword evidence="5 9" id="KW-1133">Transmembrane helix</keyword>
<dbReference type="InterPro" id="IPR050360">
    <property type="entry name" value="MFS_Sugar_Transporters"/>
</dbReference>
<comment type="subcellular location">
    <subcellularLocation>
        <location evidence="1">Membrane</location>
        <topology evidence="1">Multi-pass membrane protein</topology>
    </subcellularLocation>
</comment>
<feature type="compositionally biased region" description="Polar residues" evidence="8">
    <location>
        <begin position="790"/>
        <end position="800"/>
    </location>
</feature>
<feature type="transmembrane region" description="Helical" evidence="9">
    <location>
        <begin position="196"/>
        <end position="215"/>
    </location>
</feature>
<dbReference type="InterPro" id="IPR036259">
    <property type="entry name" value="MFS_trans_sf"/>
</dbReference>
<evidence type="ECO:0000256" key="2">
    <source>
        <dbReference type="ARBA" id="ARBA00010992"/>
    </source>
</evidence>
<feature type="transmembrane region" description="Helical" evidence="9">
    <location>
        <begin position="318"/>
        <end position="339"/>
    </location>
</feature>
<evidence type="ECO:0000256" key="9">
    <source>
        <dbReference type="SAM" id="Phobius"/>
    </source>
</evidence>
<dbReference type="AlphaFoldDB" id="A0A4U0U0C4"/>
<feature type="region of interest" description="Disordered" evidence="8">
    <location>
        <begin position="789"/>
        <end position="843"/>
    </location>
</feature>
<keyword evidence="12" id="KW-1185">Reference proteome</keyword>
<dbReference type="InterPro" id="IPR009057">
    <property type="entry name" value="Homeodomain-like_sf"/>
</dbReference>
<feature type="compositionally biased region" description="Basic and acidic residues" evidence="8">
    <location>
        <begin position="1009"/>
        <end position="1018"/>
    </location>
</feature>
<protein>
    <recommendedName>
        <fullName evidence="10">Major facilitator superfamily (MFS) profile domain-containing protein</fullName>
    </recommendedName>
</protein>
<reference evidence="11 12" key="1">
    <citation type="submission" date="2017-03" db="EMBL/GenBank/DDBJ databases">
        <title>Genomes of endolithic fungi from Antarctica.</title>
        <authorList>
            <person name="Coleine C."/>
            <person name="Masonjones S."/>
            <person name="Stajich J.E."/>
        </authorList>
    </citation>
    <scope>NUCLEOTIDE SEQUENCE [LARGE SCALE GENOMIC DNA]</scope>
    <source>
        <strain evidence="11 12">CCFEE 6315</strain>
    </source>
</reference>
<dbReference type="SUPFAM" id="SSF103473">
    <property type="entry name" value="MFS general substrate transporter"/>
    <property type="match status" value="1"/>
</dbReference>
<feature type="transmembrane region" description="Helical" evidence="9">
    <location>
        <begin position="162"/>
        <end position="184"/>
    </location>
</feature>
<feature type="transmembrane region" description="Helical" evidence="9">
    <location>
        <begin position="235"/>
        <end position="256"/>
    </location>
</feature>
<dbReference type="FunFam" id="1.20.1250.20:FF:000149">
    <property type="entry name" value="MFS transporter, SP family, general alpha glucoside:H+ symporter"/>
    <property type="match status" value="1"/>
</dbReference>
<dbReference type="InterPro" id="IPR005828">
    <property type="entry name" value="MFS_sugar_transport-like"/>
</dbReference>
<dbReference type="PROSITE" id="PS50850">
    <property type="entry name" value="MFS"/>
    <property type="match status" value="1"/>
</dbReference>
<proteinExistence type="inferred from homology"/>
<dbReference type="PANTHER" id="PTHR48022">
    <property type="entry name" value="PLASTIDIC GLUCOSE TRANSPORTER 4"/>
    <property type="match status" value="1"/>
</dbReference>
<keyword evidence="6 9" id="KW-0472">Membrane</keyword>
<evidence type="ECO:0000313" key="11">
    <source>
        <dbReference type="EMBL" id="TKA28124.1"/>
    </source>
</evidence>
<dbReference type="GO" id="GO:0016020">
    <property type="term" value="C:membrane"/>
    <property type="evidence" value="ECO:0007669"/>
    <property type="project" value="UniProtKB-SubCell"/>
</dbReference>